<gene>
    <name evidence="4" type="ORF">SAMN04488005_1277</name>
</gene>
<feature type="domain" description="STAS" evidence="3">
    <location>
        <begin position="21"/>
        <end position="110"/>
    </location>
</feature>
<dbReference type="OrthoDB" id="9796076at2"/>
<dbReference type="STRING" id="390270.SAMN04488005_1277"/>
<evidence type="ECO:0000259" key="3">
    <source>
        <dbReference type="PROSITE" id="PS50801"/>
    </source>
</evidence>
<dbReference type="Pfam" id="PF01740">
    <property type="entry name" value="STAS"/>
    <property type="match status" value="1"/>
</dbReference>
<dbReference type="EMBL" id="FOYP01000001">
    <property type="protein sequence ID" value="SFR38762.1"/>
    <property type="molecule type" value="Genomic_DNA"/>
</dbReference>
<sequence>MIHTAKHDSDITVIRPGVDRLTAVNAKAFKDEVTALINDGASQLIVDFQDVTFLDSSGLGALVGVLKKIGHRGDLAVAGLTTDVAQMFKICRMDRVFTTYANVDAALQKMAENQ</sequence>
<dbReference type="InterPro" id="IPR002645">
    <property type="entry name" value="STAS_dom"/>
</dbReference>
<name>A0A1I6G985_9RHOB</name>
<comment type="similarity">
    <text evidence="1 2">Belongs to the anti-sigma-factor antagonist family.</text>
</comment>
<dbReference type="Gene3D" id="3.30.750.24">
    <property type="entry name" value="STAS domain"/>
    <property type="match status" value="1"/>
</dbReference>
<dbReference type="Proteomes" id="UP000199478">
    <property type="component" value="Unassembled WGS sequence"/>
</dbReference>
<dbReference type="GO" id="GO:0043856">
    <property type="term" value="F:anti-sigma factor antagonist activity"/>
    <property type="evidence" value="ECO:0007669"/>
    <property type="project" value="InterPro"/>
</dbReference>
<dbReference type="NCBIfam" id="TIGR00377">
    <property type="entry name" value="ant_ant_sig"/>
    <property type="match status" value="1"/>
</dbReference>
<accession>A0A1I6G985</accession>
<dbReference type="CDD" id="cd07043">
    <property type="entry name" value="STAS_anti-anti-sigma_factors"/>
    <property type="match status" value="1"/>
</dbReference>
<dbReference type="PROSITE" id="PS50801">
    <property type="entry name" value="STAS"/>
    <property type="match status" value="1"/>
</dbReference>
<dbReference type="SUPFAM" id="SSF52091">
    <property type="entry name" value="SpoIIaa-like"/>
    <property type="match status" value="1"/>
</dbReference>
<dbReference type="PANTHER" id="PTHR33495">
    <property type="entry name" value="ANTI-SIGMA FACTOR ANTAGONIST TM_1081-RELATED-RELATED"/>
    <property type="match status" value="1"/>
</dbReference>
<evidence type="ECO:0000256" key="1">
    <source>
        <dbReference type="ARBA" id="ARBA00009013"/>
    </source>
</evidence>
<dbReference type="AlphaFoldDB" id="A0A1I6G985"/>
<organism evidence="4 5">
    <name type="scientific">Yoonia tamlensis</name>
    <dbReference type="NCBI Taxonomy" id="390270"/>
    <lineage>
        <taxon>Bacteria</taxon>
        <taxon>Pseudomonadati</taxon>
        <taxon>Pseudomonadota</taxon>
        <taxon>Alphaproteobacteria</taxon>
        <taxon>Rhodobacterales</taxon>
        <taxon>Paracoccaceae</taxon>
        <taxon>Yoonia</taxon>
    </lineage>
</organism>
<proteinExistence type="inferred from homology"/>
<protein>
    <recommendedName>
        <fullName evidence="2">Anti-sigma factor antagonist</fullName>
    </recommendedName>
</protein>
<evidence type="ECO:0000313" key="5">
    <source>
        <dbReference type="Proteomes" id="UP000199478"/>
    </source>
</evidence>
<dbReference type="InterPro" id="IPR036513">
    <property type="entry name" value="STAS_dom_sf"/>
</dbReference>
<evidence type="ECO:0000256" key="2">
    <source>
        <dbReference type="RuleBase" id="RU003749"/>
    </source>
</evidence>
<evidence type="ECO:0000313" key="4">
    <source>
        <dbReference type="EMBL" id="SFR38762.1"/>
    </source>
</evidence>
<dbReference type="RefSeq" id="WP_090197809.1">
    <property type="nucleotide sequence ID" value="NZ_FOYP01000001.1"/>
</dbReference>
<dbReference type="PANTHER" id="PTHR33495:SF2">
    <property type="entry name" value="ANTI-SIGMA FACTOR ANTAGONIST TM_1081-RELATED"/>
    <property type="match status" value="1"/>
</dbReference>
<keyword evidence="5" id="KW-1185">Reference proteome</keyword>
<dbReference type="InterPro" id="IPR003658">
    <property type="entry name" value="Anti-sigma_ant"/>
</dbReference>
<reference evidence="5" key="1">
    <citation type="submission" date="2016-10" db="EMBL/GenBank/DDBJ databases">
        <authorList>
            <person name="Varghese N."/>
            <person name="Submissions S."/>
        </authorList>
    </citation>
    <scope>NUCLEOTIDE SEQUENCE [LARGE SCALE GENOMIC DNA]</scope>
    <source>
        <strain evidence="5">DSM 26879</strain>
    </source>
</reference>